<dbReference type="Proteomes" id="UP000179047">
    <property type="component" value="Unassembled WGS sequence"/>
</dbReference>
<dbReference type="Pfam" id="PF04545">
    <property type="entry name" value="Sigma70_r4"/>
    <property type="match status" value="1"/>
</dbReference>
<feature type="domain" description="RNA polymerase sigma-70 region 2" evidence="6">
    <location>
        <begin position="17"/>
        <end position="88"/>
    </location>
</feature>
<dbReference type="AlphaFoldDB" id="A0A1F8GTQ8"/>
<dbReference type="InterPro" id="IPR014284">
    <property type="entry name" value="RNA_pol_sigma-70_dom"/>
</dbReference>
<dbReference type="InterPro" id="IPR012845">
    <property type="entry name" value="RNA_pol_sigma_FliA_WhiG"/>
</dbReference>
<dbReference type="InterPro" id="IPR007627">
    <property type="entry name" value="RNA_pol_sigma70_r2"/>
</dbReference>
<dbReference type="Pfam" id="PF04542">
    <property type="entry name" value="Sigma70_r2"/>
    <property type="match status" value="1"/>
</dbReference>
<dbReference type="NCBIfam" id="NF005413">
    <property type="entry name" value="PRK06986.1"/>
    <property type="match status" value="1"/>
</dbReference>
<evidence type="ECO:0000256" key="2">
    <source>
        <dbReference type="ARBA" id="ARBA00023082"/>
    </source>
</evidence>
<dbReference type="SUPFAM" id="SSF88946">
    <property type="entry name" value="Sigma2 domain of RNA polymerase sigma factors"/>
    <property type="match status" value="1"/>
</dbReference>
<evidence type="ECO:0000259" key="6">
    <source>
        <dbReference type="Pfam" id="PF04542"/>
    </source>
</evidence>
<dbReference type="InterPro" id="IPR013325">
    <property type="entry name" value="RNA_pol_sigma_r2"/>
</dbReference>
<dbReference type="PRINTS" id="PR00046">
    <property type="entry name" value="SIGMA70FCT"/>
</dbReference>
<reference evidence="8 9" key="1">
    <citation type="journal article" date="2016" name="Nat. Commun.">
        <title>Thousands of microbial genomes shed light on interconnected biogeochemical processes in an aquifer system.</title>
        <authorList>
            <person name="Anantharaman K."/>
            <person name="Brown C.T."/>
            <person name="Hug L.A."/>
            <person name="Sharon I."/>
            <person name="Castelle C.J."/>
            <person name="Probst A.J."/>
            <person name="Thomas B.C."/>
            <person name="Singh A."/>
            <person name="Wilkins M.J."/>
            <person name="Karaoz U."/>
            <person name="Brodie E.L."/>
            <person name="Williams K.H."/>
            <person name="Hubbard S.S."/>
            <person name="Banfield J.F."/>
        </authorList>
    </citation>
    <scope>NUCLEOTIDE SEQUENCE [LARGE SCALE GENOMIC DNA]</scope>
</reference>
<dbReference type="PIRSF" id="PIRSF000770">
    <property type="entry name" value="RNA_pol_sigma-SigE/K"/>
    <property type="match status" value="1"/>
</dbReference>
<dbReference type="NCBIfam" id="TIGR02479">
    <property type="entry name" value="FliA_WhiG"/>
    <property type="match status" value="1"/>
</dbReference>
<dbReference type="InterPro" id="IPR000943">
    <property type="entry name" value="RNA_pol_sigma70"/>
</dbReference>
<dbReference type="GO" id="GO:0016987">
    <property type="term" value="F:sigma factor activity"/>
    <property type="evidence" value="ECO:0007669"/>
    <property type="project" value="UniProtKB-KW"/>
</dbReference>
<accession>A0A1F8GTQ8</accession>
<name>A0A1F8GTQ8_9BACT</name>
<organism evidence="8 9">
    <name type="scientific">Candidatus Yanofskybacteria bacterium RIFCSPLOWO2_01_FULL_49_25</name>
    <dbReference type="NCBI Taxonomy" id="1802701"/>
    <lineage>
        <taxon>Bacteria</taxon>
        <taxon>Candidatus Yanofskyibacteriota</taxon>
    </lineage>
</organism>
<dbReference type="CDD" id="cd06171">
    <property type="entry name" value="Sigma70_r4"/>
    <property type="match status" value="1"/>
</dbReference>
<evidence type="ECO:0000313" key="9">
    <source>
        <dbReference type="Proteomes" id="UP000179047"/>
    </source>
</evidence>
<dbReference type="GO" id="GO:0003899">
    <property type="term" value="F:DNA-directed RNA polymerase activity"/>
    <property type="evidence" value="ECO:0007669"/>
    <property type="project" value="InterPro"/>
</dbReference>
<dbReference type="NCBIfam" id="TIGR02937">
    <property type="entry name" value="sigma70-ECF"/>
    <property type="match status" value="1"/>
</dbReference>
<comment type="caution">
    <text evidence="8">The sequence shown here is derived from an EMBL/GenBank/DDBJ whole genome shotgun (WGS) entry which is preliminary data.</text>
</comment>
<keyword evidence="2" id="KW-0731">Sigma factor</keyword>
<dbReference type="Pfam" id="PF04539">
    <property type="entry name" value="Sigma70_r3"/>
    <property type="match status" value="1"/>
</dbReference>
<dbReference type="GO" id="GO:0003677">
    <property type="term" value="F:DNA binding"/>
    <property type="evidence" value="ECO:0007669"/>
    <property type="project" value="UniProtKB-KW"/>
</dbReference>
<dbReference type="PANTHER" id="PTHR30385:SF7">
    <property type="entry name" value="RNA POLYMERASE SIGMA FACTOR FLIA"/>
    <property type="match status" value="1"/>
</dbReference>
<evidence type="ECO:0000313" key="8">
    <source>
        <dbReference type="EMBL" id="OGN28815.1"/>
    </source>
</evidence>
<gene>
    <name evidence="8" type="ORF">A3A33_03485</name>
</gene>
<dbReference type="InterPro" id="IPR007624">
    <property type="entry name" value="RNA_pol_sigma70_r3"/>
</dbReference>
<feature type="domain" description="RNA polymerase sigma-70 region 4" evidence="7">
    <location>
        <begin position="187"/>
        <end position="235"/>
    </location>
</feature>
<dbReference type="Gene3D" id="1.10.1740.10">
    <property type="match status" value="1"/>
</dbReference>
<keyword evidence="3" id="KW-0238">DNA-binding</keyword>
<dbReference type="InterPro" id="IPR007630">
    <property type="entry name" value="RNA_pol_sigma70_r4"/>
</dbReference>
<protein>
    <recommendedName>
        <fullName evidence="10">RNA polymerase sigma factor</fullName>
    </recommendedName>
</protein>
<evidence type="ECO:0000256" key="3">
    <source>
        <dbReference type="ARBA" id="ARBA00023125"/>
    </source>
</evidence>
<dbReference type="Gene3D" id="1.20.140.160">
    <property type="match status" value="1"/>
</dbReference>
<dbReference type="GO" id="GO:0006352">
    <property type="term" value="P:DNA-templated transcription initiation"/>
    <property type="evidence" value="ECO:0007669"/>
    <property type="project" value="InterPro"/>
</dbReference>
<evidence type="ECO:0000256" key="1">
    <source>
        <dbReference type="ARBA" id="ARBA00023015"/>
    </source>
</evidence>
<proteinExistence type="predicted"/>
<dbReference type="EMBL" id="MGKP01000012">
    <property type="protein sequence ID" value="OGN28815.1"/>
    <property type="molecule type" value="Genomic_DNA"/>
</dbReference>
<evidence type="ECO:0008006" key="10">
    <source>
        <dbReference type="Google" id="ProtNLM"/>
    </source>
</evidence>
<keyword evidence="4" id="KW-0804">Transcription</keyword>
<dbReference type="STRING" id="1802701.A3A33_03485"/>
<dbReference type="PANTHER" id="PTHR30385">
    <property type="entry name" value="SIGMA FACTOR F FLAGELLAR"/>
    <property type="match status" value="1"/>
</dbReference>
<keyword evidence="1" id="KW-0805">Transcription regulation</keyword>
<evidence type="ECO:0000259" key="5">
    <source>
        <dbReference type="Pfam" id="PF04539"/>
    </source>
</evidence>
<dbReference type="InterPro" id="IPR013324">
    <property type="entry name" value="RNA_pol_sigma_r3/r4-like"/>
</dbReference>
<sequence>MNGTSPLARDEDRERFVEEMIPYVKYLAYRIAVGLPPSVDVEDLVHYGVIGLLDACEKFDASKGVKFKAYAETRIRGAILDGMRSTDWVPRQVRKKRRTLEAAFRRVEQRLGRPAEDHEIASAMDMTLDEFQELISDVQGLSLGSLEELLPDGEDRGLMLRYGAEPDGRTPDVLFEREELRNILMEAIDHLPPKERLIVVLYYYEEMTMNEIGKVLGVSESRVSQHHTMAILRFRRRLARKEMYYYKPPPES</sequence>
<evidence type="ECO:0000259" key="7">
    <source>
        <dbReference type="Pfam" id="PF04545"/>
    </source>
</evidence>
<dbReference type="SUPFAM" id="SSF88659">
    <property type="entry name" value="Sigma3 and sigma4 domains of RNA polymerase sigma factors"/>
    <property type="match status" value="2"/>
</dbReference>
<evidence type="ECO:0000256" key="4">
    <source>
        <dbReference type="ARBA" id="ARBA00023163"/>
    </source>
</evidence>
<feature type="domain" description="RNA polymerase sigma-70 region 3" evidence="5">
    <location>
        <begin position="96"/>
        <end position="140"/>
    </location>
</feature>